<dbReference type="Proteomes" id="UP000298125">
    <property type="component" value="Unassembled WGS sequence"/>
</dbReference>
<evidence type="ECO:0000256" key="6">
    <source>
        <dbReference type="ARBA" id="ARBA00022989"/>
    </source>
</evidence>
<evidence type="ECO:0008006" key="11">
    <source>
        <dbReference type="Google" id="ProtNLM"/>
    </source>
</evidence>
<evidence type="ECO:0000256" key="8">
    <source>
        <dbReference type="SAM" id="Phobius"/>
    </source>
</evidence>
<gene>
    <name evidence="9" type="ORF">EHQ49_12765</name>
</gene>
<feature type="transmembrane region" description="Helical" evidence="8">
    <location>
        <begin position="358"/>
        <end position="374"/>
    </location>
</feature>
<feature type="transmembrane region" description="Helical" evidence="8">
    <location>
        <begin position="82"/>
        <end position="104"/>
    </location>
</feature>
<dbReference type="OrthoDB" id="136232at2"/>
<dbReference type="PANTHER" id="PTHR33908:SF11">
    <property type="entry name" value="MEMBRANE PROTEIN"/>
    <property type="match status" value="1"/>
</dbReference>
<keyword evidence="5 8" id="KW-0812">Transmembrane</keyword>
<keyword evidence="6 8" id="KW-1133">Transmembrane helix</keyword>
<evidence type="ECO:0000256" key="5">
    <source>
        <dbReference type="ARBA" id="ARBA00022692"/>
    </source>
</evidence>
<dbReference type="AlphaFoldDB" id="A0A4R9JES9"/>
<dbReference type="EMBL" id="RQGA01000014">
    <property type="protein sequence ID" value="TGL37120.1"/>
    <property type="molecule type" value="Genomic_DNA"/>
</dbReference>
<evidence type="ECO:0000256" key="3">
    <source>
        <dbReference type="ARBA" id="ARBA00022676"/>
    </source>
</evidence>
<feature type="transmembrane region" description="Helical" evidence="8">
    <location>
        <begin position="110"/>
        <end position="136"/>
    </location>
</feature>
<accession>A0A4R9JES9</accession>
<proteinExistence type="predicted"/>
<protein>
    <recommendedName>
        <fullName evidence="11">Glycosyltransferase RgtA/B/C/D-like domain-containing protein</fullName>
    </recommendedName>
</protein>
<dbReference type="InterPro" id="IPR050297">
    <property type="entry name" value="LipidA_mod_glycosyltrf_83"/>
</dbReference>
<evidence type="ECO:0000313" key="9">
    <source>
        <dbReference type="EMBL" id="TGL37120.1"/>
    </source>
</evidence>
<sequence>MNAVKFVETGTIDYYWPMGYSLLLSVPIKMGFGNLFYLKLMNVAMSSGTVVFCYLISIRFIFNKKLRLVSVFFLIFYPEFIFYNSLLWNETAFIFFLSLLVYLYLEQKYFYSSVVFALSLFIKPVLIFFPLVLIIFDKSGRNKVKLFFTLYAAVIVIHLPWSFYLYTKTNHLHLVSSNGSTNLFIGNNKFATGHYDEEGLKNLTQFPSQDLTKNVLDFWFNQYQDIPLLVSKKIAYLIFPMPSPWVPSVGIGTNLNSALPRYIEKKELAKLLVIYPNDSILFNENYEMNTVLGVYQLRKGTDDFTKSTIADKLLYAGMFQYDLSTGFEIFSNFSFWLNIFLIAAFLIRIVLFGLKRNLIFFIPLYFILFYSIFFGDFRFFLPAMPFVIIGNFVSRRTFQI</sequence>
<keyword evidence="3" id="KW-0328">Glycosyltransferase</keyword>
<keyword evidence="2" id="KW-1003">Cell membrane</keyword>
<dbReference type="RefSeq" id="WP_135580070.1">
    <property type="nucleotide sequence ID" value="NZ_RQGA01000014.1"/>
</dbReference>
<dbReference type="GO" id="GO:0016763">
    <property type="term" value="F:pentosyltransferase activity"/>
    <property type="evidence" value="ECO:0007669"/>
    <property type="project" value="TreeGrafter"/>
</dbReference>
<dbReference type="GO" id="GO:0009103">
    <property type="term" value="P:lipopolysaccharide biosynthetic process"/>
    <property type="evidence" value="ECO:0007669"/>
    <property type="project" value="UniProtKB-ARBA"/>
</dbReference>
<comment type="caution">
    <text evidence="9">The sequence shown here is derived from an EMBL/GenBank/DDBJ whole genome shotgun (WGS) entry which is preliminary data.</text>
</comment>
<evidence type="ECO:0000256" key="1">
    <source>
        <dbReference type="ARBA" id="ARBA00004651"/>
    </source>
</evidence>
<dbReference type="GO" id="GO:0005886">
    <property type="term" value="C:plasma membrane"/>
    <property type="evidence" value="ECO:0007669"/>
    <property type="project" value="UniProtKB-SubCell"/>
</dbReference>
<feature type="transmembrane region" description="Helical" evidence="8">
    <location>
        <begin position="40"/>
        <end position="62"/>
    </location>
</feature>
<evidence type="ECO:0000256" key="4">
    <source>
        <dbReference type="ARBA" id="ARBA00022679"/>
    </source>
</evidence>
<organism evidence="9 10">
    <name type="scientific">Leptospira perdikensis</name>
    <dbReference type="NCBI Taxonomy" id="2484948"/>
    <lineage>
        <taxon>Bacteria</taxon>
        <taxon>Pseudomonadati</taxon>
        <taxon>Spirochaetota</taxon>
        <taxon>Spirochaetia</taxon>
        <taxon>Leptospirales</taxon>
        <taxon>Leptospiraceae</taxon>
        <taxon>Leptospira</taxon>
    </lineage>
</organism>
<feature type="transmembrane region" description="Helical" evidence="8">
    <location>
        <begin position="148"/>
        <end position="166"/>
    </location>
</feature>
<evidence type="ECO:0000256" key="7">
    <source>
        <dbReference type="ARBA" id="ARBA00023136"/>
    </source>
</evidence>
<keyword evidence="10" id="KW-1185">Reference proteome</keyword>
<reference evidence="9" key="1">
    <citation type="journal article" date="2019" name="PLoS Negl. Trop. Dis.">
        <title>Revisiting the worldwide diversity of Leptospira species in the environment.</title>
        <authorList>
            <person name="Vincent A.T."/>
            <person name="Schiettekatte O."/>
            <person name="Bourhy P."/>
            <person name="Veyrier F.J."/>
            <person name="Picardeau M."/>
        </authorList>
    </citation>
    <scope>NUCLEOTIDE SEQUENCE [LARGE SCALE GENOMIC DNA]</scope>
    <source>
        <strain evidence="9">201702692</strain>
    </source>
</reference>
<feature type="transmembrane region" description="Helical" evidence="8">
    <location>
        <begin position="333"/>
        <end position="351"/>
    </location>
</feature>
<evidence type="ECO:0000313" key="10">
    <source>
        <dbReference type="Proteomes" id="UP000298125"/>
    </source>
</evidence>
<keyword evidence="4" id="KW-0808">Transferase</keyword>
<name>A0A4R9JES9_9LEPT</name>
<comment type="subcellular location">
    <subcellularLocation>
        <location evidence="1">Cell membrane</location>
        <topology evidence="1">Multi-pass membrane protein</topology>
    </subcellularLocation>
</comment>
<evidence type="ECO:0000256" key="2">
    <source>
        <dbReference type="ARBA" id="ARBA00022475"/>
    </source>
</evidence>
<dbReference type="PANTHER" id="PTHR33908">
    <property type="entry name" value="MANNOSYLTRANSFERASE YKCB-RELATED"/>
    <property type="match status" value="1"/>
</dbReference>
<keyword evidence="7 8" id="KW-0472">Membrane</keyword>